<evidence type="ECO:0000256" key="3">
    <source>
        <dbReference type="ARBA" id="ARBA00023125"/>
    </source>
</evidence>
<evidence type="ECO:0000259" key="6">
    <source>
        <dbReference type="SMART" id="SM00906"/>
    </source>
</evidence>
<keyword evidence="2" id="KW-0805">Transcription regulation</keyword>
<evidence type="ECO:0000256" key="2">
    <source>
        <dbReference type="ARBA" id="ARBA00023015"/>
    </source>
</evidence>
<reference evidence="7" key="1">
    <citation type="journal article" date="2020" name="Stud. Mycol.">
        <title>101 Dothideomycetes genomes: a test case for predicting lifestyles and emergence of pathogens.</title>
        <authorList>
            <person name="Haridas S."/>
            <person name="Albert R."/>
            <person name="Binder M."/>
            <person name="Bloem J."/>
            <person name="Labutti K."/>
            <person name="Salamov A."/>
            <person name="Andreopoulos B."/>
            <person name="Baker S."/>
            <person name="Barry K."/>
            <person name="Bills G."/>
            <person name="Bluhm B."/>
            <person name="Cannon C."/>
            <person name="Castanera R."/>
            <person name="Culley D."/>
            <person name="Daum C."/>
            <person name="Ezra D."/>
            <person name="Gonzalez J."/>
            <person name="Henrissat B."/>
            <person name="Kuo A."/>
            <person name="Liang C."/>
            <person name="Lipzen A."/>
            <person name="Lutzoni F."/>
            <person name="Magnuson J."/>
            <person name="Mondo S."/>
            <person name="Nolan M."/>
            <person name="Ohm R."/>
            <person name="Pangilinan J."/>
            <person name="Park H.-J."/>
            <person name="Ramirez L."/>
            <person name="Alfaro M."/>
            <person name="Sun H."/>
            <person name="Tritt A."/>
            <person name="Yoshinaga Y."/>
            <person name="Zwiers L.-H."/>
            <person name="Turgeon B."/>
            <person name="Goodwin S."/>
            <person name="Spatafora J."/>
            <person name="Crous P."/>
            <person name="Grigoriev I."/>
        </authorList>
    </citation>
    <scope>NUCLEOTIDE SEQUENCE</scope>
    <source>
        <strain evidence="7">CBS 125425</strain>
    </source>
</reference>
<evidence type="ECO:0000256" key="1">
    <source>
        <dbReference type="ARBA" id="ARBA00022833"/>
    </source>
</evidence>
<keyword evidence="1" id="KW-0862">Zinc</keyword>
<name>A0A9P4QIE8_9PLEO</name>
<protein>
    <submittedName>
        <fullName evidence="7">Acetamidase regulatory protein</fullName>
    </submittedName>
</protein>
<comment type="caution">
    <text evidence="7">The sequence shown here is derived from an EMBL/GenBank/DDBJ whole genome shotgun (WGS) entry which is preliminary data.</text>
</comment>
<dbReference type="Pfam" id="PF04082">
    <property type="entry name" value="Fungal_trans"/>
    <property type="match status" value="1"/>
</dbReference>
<dbReference type="CDD" id="cd12148">
    <property type="entry name" value="fungal_TF_MHR"/>
    <property type="match status" value="1"/>
</dbReference>
<dbReference type="GO" id="GO:0008270">
    <property type="term" value="F:zinc ion binding"/>
    <property type="evidence" value="ECO:0007669"/>
    <property type="project" value="InterPro"/>
</dbReference>
<accession>A0A9P4QIE8</accession>
<dbReference type="AlphaFoldDB" id="A0A9P4QIE8"/>
<dbReference type="EMBL" id="ML996306">
    <property type="protein sequence ID" value="KAF2727893.1"/>
    <property type="molecule type" value="Genomic_DNA"/>
</dbReference>
<evidence type="ECO:0000256" key="5">
    <source>
        <dbReference type="ARBA" id="ARBA00023242"/>
    </source>
</evidence>
<keyword evidence="5" id="KW-0539">Nucleus</keyword>
<evidence type="ECO:0000256" key="4">
    <source>
        <dbReference type="ARBA" id="ARBA00023163"/>
    </source>
</evidence>
<keyword evidence="3" id="KW-0238">DNA-binding</keyword>
<evidence type="ECO:0000313" key="8">
    <source>
        <dbReference type="Proteomes" id="UP000799444"/>
    </source>
</evidence>
<evidence type="ECO:0000313" key="7">
    <source>
        <dbReference type="EMBL" id="KAF2727893.1"/>
    </source>
</evidence>
<dbReference type="InterPro" id="IPR007219">
    <property type="entry name" value="XnlR_reg_dom"/>
</dbReference>
<keyword evidence="8" id="KW-1185">Reference proteome</keyword>
<dbReference type="SMART" id="SM00906">
    <property type="entry name" value="Fungal_trans"/>
    <property type="match status" value="1"/>
</dbReference>
<dbReference type="OrthoDB" id="2399539at2759"/>
<gene>
    <name evidence="7" type="ORF">EJ04DRAFT_547056</name>
</gene>
<feature type="domain" description="Xylanolytic transcriptional activator regulatory" evidence="6">
    <location>
        <begin position="61"/>
        <end position="132"/>
    </location>
</feature>
<keyword evidence="4" id="KW-0804">Transcription</keyword>
<sequence length="408" mass="46493">MVANLMRHNPRAPDVATELYERIKLLICTNSEPDPAQTLKVLCLLTLWNCRPSTPVSVDGPWHWLGVGLRLAVQMGLHRESTYLDRPNASCLRRIFWFLQNSESLHVSCWGYPPHLRPPDFDVKLPTLDDFDIRIFEGLWFIESTKLCTITNRVSELRAERRPIRAEEHAEFKTALFDWTSELPVELQLYDSNGSRNAYRRPVSELAIQYFVAIILSEFLKYRENPKSCQGVITSLLAGSCGATLYDEIYCRDESVFLPQIHGFFCLALALPLVYYNPQSATRVAARKRDLEVLHSVLTTISDRYGDGKMFLRMIDRLQMNVARTALPSELCDSVSEPEALLEAHRLFPFPRTFCDNMDLLEPSAGVDDLFSVNEFAPMFDDAIFDLTWLDAIGIALGDESMDISGDI</sequence>
<dbReference type="PANTHER" id="PTHR47171">
    <property type="entry name" value="FARA-RELATED"/>
    <property type="match status" value="1"/>
</dbReference>
<dbReference type="GO" id="GO:0003677">
    <property type="term" value="F:DNA binding"/>
    <property type="evidence" value="ECO:0007669"/>
    <property type="project" value="UniProtKB-KW"/>
</dbReference>
<dbReference type="Proteomes" id="UP000799444">
    <property type="component" value="Unassembled WGS sequence"/>
</dbReference>
<organism evidence="7 8">
    <name type="scientific">Polyplosphaeria fusca</name>
    <dbReference type="NCBI Taxonomy" id="682080"/>
    <lineage>
        <taxon>Eukaryota</taxon>
        <taxon>Fungi</taxon>
        <taxon>Dikarya</taxon>
        <taxon>Ascomycota</taxon>
        <taxon>Pezizomycotina</taxon>
        <taxon>Dothideomycetes</taxon>
        <taxon>Pleosporomycetidae</taxon>
        <taxon>Pleosporales</taxon>
        <taxon>Tetraplosphaeriaceae</taxon>
        <taxon>Polyplosphaeria</taxon>
    </lineage>
</organism>
<proteinExistence type="predicted"/>
<dbReference type="InterPro" id="IPR052073">
    <property type="entry name" value="Amide_Lactam_Regulators"/>
</dbReference>
<dbReference type="GO" id="GO:0006351">
    <property type="term" value="P:DNA-templated transcription"/>
    <property type="evidence" value="ECO:0007669"/>
    <property type="project" value="InterPro"/>
</dbReference>
<dbReference type="PANTHER" id="PTHR47171:SF5">
    <property type="entry name" value="ZN(II)2CYS6 TRANSCRIPTION FACTOR (EUROFUNG)"/>
    <property type="match status" value="1"/>
</dbReference>